<reference evidence="3 4" key="1">
    <citation type="journal article" date="2016" name="Nat. Biotechnol.">
        <title>Measurement of bacterial replication rates in microbial communities.</title>
        <authorList>
            <person name="Brown C.T."/>
            <person name="Olm M.R."/>
            <person name="Thomas B.C."/>
            <person name="Banfield J.F."/>
        </authorList>
    </citation>
    <scope>NUCLEOTIDE SEQUENCE [LARGE SCALE GENOMIC DNA]</scope>
    <source>
        <strain evidence="3">46_33</strain>
    </source>
</reference>
<accession>A0A1Q6R550</accession>
<dbReference type="InterPro" id="IPR001387">
    <property type="entry name" value="Cro/C1-type_HTH"/>
</dbReference>
<dbReference type="SUPFAM" id="SSF47413">
    <property type="entry name" value="lambda repressor-like DNA-binding domains"/>
    <property type="match status" value="1"/>
</dbReference>
<protein>
    <recommendedName>
        <fullName evidence="2">HTH cro/C1-type domain-containing protein</fullName>
    </recommendedName>
</protein>
<comment type="caution">
    <text evidence="3">The sequence shown here is derived from an EMBL/GenBank/DDBJ whole genome shotgun (WGS) entry which is preliminary data.</text>
</comment>
<evidence type="ECO:0000256" key="1">
    <source>
        <dbReference type="ARBA" id="ARBA00023125"/>
    </source>
</evidence>
<evidence type="ECO:0000313" key="3">
    <source>
        <dbReference type="EMBL" id="OLA37477.1"/>
    </source>
</evidence>
<feature type="domain" description="HTH cro/C1-type" evidence="2">
    <location>
        <begin position="5"/>
        <end position="59"/>
    </location>
</feature>
<dbReference type="PANTHER" id="PTHR46558:SF11">
    <property type="entry name" value="HTH-TYPE TRANSCRIPTIONAL REGULATOR XRE"/>
    <property type="match status" value="1"/>
</dbReference>
<name>A0A1Q6R550_9FIRM</name>
<dbReference type="GO" id="GO:0003677">
    <property type="term" value="F:DNA binding"/>
    <property type="evidence" value="ECO:0007669"/>
    <property type="project" value="UniProtKB-KW"/>
</dbReference>
<dbReference type="Gene3D" id="1.10.260.40">
    <property type="entry name" value="lambda repressor-like DNA-binding domains"/>
    <property type="match status" value="1"/>
</dbReference>
<keyword evidence="1" id="KW-0238">DNA-binding</keyword>
<dbReference type="Pfam" id="PF01381">
    <property type="entry name" value="HTH_3"/>
    <property type="match status" value="1"/>
</dbReference>
<sequence>MPNRLKELRRSAGITQKELASSLGIAQPTLSGWETDRFQIDYDNLVKLADFFGTSIDYILGRSVDEQTTVCNSSPKKEPYNNKPAVRSDEEKLLGVYNSLDKQSKNQLMSVAYLIMSQSLKAQGIDVQEMIERQLHKIQNEGGEKNDG</sequence>
<dbReference type="PANTHER" id="PTHR46558">
    <property type="entry name" value="TRACRIPTIONAL REGULATORY PROTEIN-RELATED-RELATED"/>
    <property type="match status" value="1"/>
</dbReference>
<gene>
    <name evidence="3" type="ORF">BHW43_06525</name>
</gene>
<dbReference type="RefSeq" id="WP_303679954.1">
    <property type="nucleotide sequence ID" value="NZ_MNTG01000030.1"/>
</dbReference>
<dbReference type="EMBL" id="MNTG01000030">
    <property type="protein sequence ID" value="OLA37477.1"/>
    <property type="molecule type" value="Genomic_DNA"/>
</dbReference>
<evidence type="ECO:0000259" key="2">
    <source>
        <dbReference type="PROSITE" id="PS50943"/>
    </source>
</evidence>
<dbReference type="SMART" id="SM00530">
    <property type="entry name" value="HTH_XRE"/>
    <property type="match status" value="1"/>
</dbReference>
<dbReference type="STRING" id="626940.BHW43_06525"/>
<organism evidence="3 4">
    <name type="scientific">Phascolarctobacterium succinatutens</name>
    <dbReference type="NCBI Taxonomy" id="626940"/>
    <lineage>
        <taxon>Bacteria</taxon>
        <taxon>Bacillati</taxon>
        <taxon>Bacillota</taxon>
        <taxon>Negativicutes</taxon>
        <taxon>Acidaminococcales</taxon>
        <taxon>Acidaminococcaceae</taxon>
        <taxon>Phascolarctobacterium</taxon>
    </lineage>
</organism>
<dbReference type="InterPro" id="IPR010982">
    <property type="entry name" value="Lambda_DNA-bd_dom_sf"/>
</dbReference>
<proteinExistence type="predicted"/>
<dbReference type="PROSITE" id="PS50943">
    <property type="entry name" value="HTH_CROC1"/>
    <property type="match status" value="1"/>
</dbReference>
<dbReference type="AlphaFoldDB" id="A0A1Q6R550"/>
<dbReference type="Proteomes" id="UP000186777">
    <property type="component" value="Unassembled WGS sequence"/>
</dbReference>
<evidence type="ECO:0000313" key="4">
    <source>
        <dbReference type="Proteomes" id="UP000186777"/>
    </source>
</evidence>
<dbReference type="CDD" id="cd00093">
    <property type="entry name" value="HTH_XRE"/>
    <property type="match status" value="1"/>
</dbReference>